<proteinExistence type="predicted"/>
<sequence>MIGEETLKLLKEALAESRYTVAVCGSGMLEEGGILGLKQEGRAYEIEQEYGQSPEELFHISCFSRRPELFYDFYRREILEKIPRMTPSVEALTEMERRGMLQCMVTTSIYDLPRSAETKNVIYLHGGIYENTCTHCGKHYSMDYIRNSRHVPLCEDCGHIIRPGTFLYGEMVDSQMVSRTTQEISKADVLLVLGTSLRSDVYSHYIRYFQGKKMIIIHRAPRPLDEKADMVIYDLPQNVLPLLVGDGGL</sequence>
<comment type="caution">
    <text evidence="6">The sequence shown here is derived from an EMBL/GenBank/DDBJ whole genome shotgun (WGS) entry which is preliminary data.</text>
</comment>
<keyword evidence="6" id="KW-0012">Acyltransferase</keyword>
<feature type="active site" description="Proton acceptor" evidence="4">
    <location>
        <position position="125"/>
    </location>
</feature>
<dbReference type="SUPFAM" id="SSF52467">
    <property type="entry name" value="DHS-like NAD/FAD-binding domain"/>
    <property type="match status" value="1"/>
</dbReference>
<dbReference type="InterPro" id="IPR026591">
    <property type="entry name" value="Sirtuin_cat_small_dom_sf"/>
</dbReference>
<feature type="binding site" evidence="4">
    <location>
        <position position="133"/>
    </location>
    <ligand>
        <name>Zn(2+)</name>
        <dbReference type="ChEBI" id="CHEBI:29105"/>
    </ligand>
</feature>
<dbReference type="Pfam" id="PF02146">
    <property type="entry name" value="SIR2"/>
    <property type="match status" value="1"/>
</dbReference>
<keyword evidence="2 6" id="KW-0808">Transferase</keyword>
<evidence type="ECO:0000256" key="4">
    <source>
        <dbReference type="PROSITE-ProRule" id="PRU00236"/>
    </source>
</evidence>
<feature type="binding site" evidence="4">
    <location>
        <position position="157"/>
    </location>
    <ligand>
        <name>Zn(2+)</name>
        <dbReference type="ChEBI" id="CHEBI:29105"/>
    </ligand>
</feature>
<dbReference type="InterPro" id="IPR029035">
    <property type="entry name" value="DHS-like_NAD/FAD-binding_dom"/>
</dbReference>
<dbReference type="InterPro" id="IPR003000">
    <property type="entry name" value="Sirtuin"/>
</dbReference>
<evidence type="ECO:0000259" key="5">
    <source>
        <dbReference type="PROSITE" id="PS50305"/>
    </source>
</evidence>
<dbReference type="GO" id="GO:0034979">
    <property type="term" value="F:NAD-dependent protein lysine deacetylase activity"/>
    <property type="evidence" value="ECO:0007669"/>
    <property type="project" value="UniProtKB-EC"/>
</dbReference>
<dbReference type="PANTHER" id="PTHR11085">
    <property type="entry name" value="NAD-DEPENDENT PROTEIN DEACYLASE SIRTUIN-5, MITOCHONDRIAL-RELATED"/>
    <property type="match status" value="1"/>
</dbReference>
<evidence type="ECO:0000256" key="3">
    <source>
        <dbReference type="ARBA" id="ARBA00023027"/>
    </source>
</evidence>
<name>A0ABV1DFQ9_9FIRM</name>
<keyword evidence="4" id="KW-0862">Zinc</keyword>
<organism evidence="6 7">
    <name type="scientific">Enterocloster hominis</name>
    <name type="common">ex Hitch et al. 2024</name>
    <dbReference type="NCBI Taxonomy" id="1917870"/>
    <lineage>
        <taxon>Bacteria</taxon>
        <taxon>Bacillati</taxon>
        <taxon>Bacillota</taxon>
        <taxon>Clostridia</taxon>
        <taxon>Lachnospirales</taxon>
        <taxon>Lachnospiraceae</taxon>
        <taxon>Enterocloster</taxon>
    </lineage>
</organism>
<feature type="binding site" evidence="4">
    <location>
        <position position="154"/>
    </location>
    <ligand>
        <name>Zn(2+)</name>
        <dbReference type="ChEBI" id="CHEBI:29105"/>
    </ligand>
</feature>
<gene>
    <name evidence="6" type="ORF">WMQ36_26670</name>
</gene>
<evidence type="ECO:0000313" key="7">
    <source>
        <dbReference type="Proteomes" id="UP001454086"/>
    </source>
</evidence>
<dbReference type="Gene3D" id="3.30.1600.10">
    <property type="entry name" value="SIR2/SIRT2 'Small Domain"/>
    <property type="match status" value="1"/>
</dbReference>
<protein>
    <recommendedName>
        <fullName evidence="1">protein acetyllysine N-acetyltransferase</fullName>
        <ecNumber evidence="1">2.3.1.286</ecNumber>
    </recommendedName>
</protein>
<evidence type="ECO:0000256" key="2">
    <source>
        <dbReference type="ARBA" id="ARBA00022679"/>
    </source>
</evidence>
<accession>A0ABV1DFQ9</accession>
<dbReference type="PROSITE" id="PS50305">
    <property type="entry name" value="SIRTUIN"/>
    <property type="match status" value="1"/>
</dbReference>
<dbReference type="EMBL" id="JBBMFM010000192">
    <property type="protein sequence ID" value="MEQ2428547.1"/>
    <property type="molecule type" value="Genomic_DNA"/>
</dbReference>
<dbReference type="InterPro" id="IPR050134">
    <property type="entry name" value="NAD-dep_sirtuin_deacylases"/>
</dbReference>
<keyword evidence="7" id="KW-1185">Reference proteome</keyword>
<reference evidence="6 7" key="1">
    <citation type="submission" date="2024-03" db="EMBL/GenBank/DDBJ databases">
        <title>Human intestinal bacterial collection.</title>
        <authorList>
            <person name="Pauvert C."/>
            <person name="Hitch T.C.A."/>
            <person name="Clavel T."/>
        </authorList>
    </citation>
    <scope>NUCLEOTIDE SEQUENCE [LARGE SCALE GENOMIC DNA]</scope>
    <source>
        <strain evidence="6 7">CLA-SR-H021</strain>
    </source>
</reference>
<dbReference type="Gene3D" id="3.40.50.1220">
    <property type="entry name" value="TPP-binding domain"/>
    <property type="match status" value="1"/>
</dbReference>
<feature type="domain" description="Deacetylase sirtuin-type" evidence="5">
    <location>
        <begin position="1"/>
        <end position="249"/>
    </location>
</feature>
<keyword evidence="4" id="KW-0479">Metal-binding</keyword>
<feature type="binding site" evidence="4">
    <location>
        <position position="136"/>
    </location>
    <ligand>
        <name>Zn(2+)</name>
        <dbReference type="ChEBI" id="CHEBI:29105"/>
    </ligand>
</feature>
<dbReference type="EC" id="2.3.1.286" evidence="1"/>
<dbReference type="InterPro" id="IPR026590">
    <property type="entry name" value="Ssirtuin_cat_dom"/>
</dbReference>
<dbReference type="RefSeq" id="WP_025486975.1">
    <property type="nucleotide sequence ID" value="NZ_JAJFDX010000001.1"/>
</dbReference>
<evidence type="ECO:0000256" key="1">
    <source>
        <dbReference type="ARBA" id="ARBA00012928"/>
    </source>
</evidence>
<evidence type="ECO:0000313" key="6">
    <source>
        <dbReference type="EMBL" id="MEQ2428547.1"/>
    </source>
</evidence>
<keyword evidence="3" id="KW-0520">NAD</keyword>
<dbReference type="PANTHER" id="PTHR11085:SF10">
    <property type="entry name" value="NAD-DEPENDENT PROTEIN DEACYLASE SIRTUIN-5, MITOCHONDRIAL-RELATED"/>
    <property type="match status" value="1"/>
</dbReference>
<dbReference type="Proteomes" id="UP001454086">
    <property type="component" value="Unassembled WGS sequence"/>
</dbReference>